<dbReference type="AlphaFoldDB" id="A0AAV4UTY1"/>
<proteinExistence type="predicted"/>
<evidence type="ECO:0000313" key="2">
    <source>
        <dbReference type="Proteomes" id="UP001054837"/>
    </source>
</evidence>
<name>A0AAV4UTY1_9ARAC</name>
<gene>
    <name evidence="1" type="ORF">CDAR_568201</name>
</gene>
<comment type="caution">
    <text evidence="1">The sequence shown here is derived from an EMBL/GenBank/DDBJ whole genome shotgun (WGS) entry which is preliminary data.</text>
</comment>
<evidence type="ECO:0000313" key="1">
    <source>
        <dbReference type="EMBL" id="GIY61224.1"/>
    </source>
</evidence>
<keyword evidence="2" id="KW-1185">Reference proteome</keyword>
<protein>
    <submittedName>
        <fullName evidence="1">Uncharacterized protein</fullName>
    </submittedName>
</protein>
<dbReference type="Proteomes" id="UP001054837">
    <property type="component" value="Unassembled WGS sequence"/>
</dbReference>
<reference evidence="1 2" key="1">
    <citation type="submission" date="2021-06" db="EMBL/GenBank/DDBJ databases">
        <title>Caerostris darwini draft genome.</title>
        <authorList>
            <person name="Kono N."/>
            <person name="Arakawa K."/>
        </authorList>
    </citation>
    <scope>NUCLEOTIDE SEQUENCE [LARGE SCALE GENOMIC DNA]</scope>
</reference>
<dbReference type="EMBL" id="BPLQ01011927">
    <property type="protein sequence ID" value="GIY61224.1"/>
    <property type="molecule type" value="Genomic_DNA"/>
</dbReference>
<accession>A0AAV4UTY1</accession>
<sequence>MARVRSLFFRGEVKTFRHLSIDNGRDQWPLPLATSSWSDSKSSMKSHSVCEIKVLPKEVVLHGFCGIAVIPFVAPDERRDGKKKTPEDMWEIYLGNLLDSWIFLLHFLLL</sequence>
<organism evidence="1 2">
    <name type="scientific">Caerostris darwini</name>
    <dbReference type="NCBI Taxonomy" id="1538125"/>
    <lineage>
        <taxon>Eukaryota</taxon>
        <taxon>Metazoa</taxon>
        <taxon>Ecdysozoa</taxon>
        <taxon>Arthropoda</taxon>
        <taxon>Chelicerata</taxon>
        <taxon>Arachnida</taxon>
        <taxon>Araneae</taxon>
        <taxon>Araneomorphae</taxon>
        <taxon>Entelegynae</taxon>
        <taxon>Araneoidea</taxon>
        <taxon>Araneidae</taxon>
        <taxon>Caerostris</taxon>
    </lineage>
</organism>